<feature type="compositionally biased region" description="Polar residues" evidence="1">
    <location>
        <begin position="282"/>
        <end position="292"/>
    </location>
</feature>
<dbReference type="EMBL" id="CDMZ01000894">
    <property type="protein sequence ID" value="CEM23499.1"/>
    <property type="molecule type" value="Genomic_DNA"/>
</dbReference>
<feature type="compositionally biased region" description="Polar residues" evidence="1">
    <location>
        <begin position="335"/>
        <end position="348"/>
    </location>
</feature>
<feature type="compositionally biased region" description="Basic and acidic residues" evidence="1">
    <location>
        <begin position="135"/>
        <end position="149"/>
    </location>
</feature>
<dbReference type="PhylomeDB" id="A0A0G4G4Z6"/>
<proteinExistence type="predicted"/>
<feature type="compositionally biased region" description="Basic residues" evidence="1">
    <location>
        <begin position="246"/>
        <end position="260"/>
    </location>
</feature>
<feature type="compositionally biased region" description="Basic and acidic residues" evidence="1">
    <location>
        <begin position="298"/>
        <end position="328"/>
    </location>
</feature>
<feature type="region of interest" description="Disordered" evidence="1">
    <location>
        <begin position="384"/>
        <end position="414"/>
    </location>
</feature>
<name>A0A0G4G4Z6_9ALVE</name>
<dbReference type="AlphaFoldDB" id="A0A0G4G4Z6"/>
<feature type="compositionally biased region" description="Polar residues" evidence="1">
    <location>
        <begin position="384"/>
        <end position="393"/>
    </location>
</feature>
<organism evidence="2">
    <name type="scientific">Chromera velia CCMP2878</name>
    <dbReference type="NCBI Taxonomy" id="1169474"/>
    <lineage>
        <taxon>Eukaryota</taxon>
        <taxon>Sar</taxon>
        <taxon>Alveolata</taxon>
        <taxon>Colpodellida</taxon>
        <taxon>Chromeraceae</taxon>
        <taxon>Chromera</taxon>
    </lineage>
</organism>
<evidence type="ECO:0000256" key="1">
    <source>
        <dbReference type="SAM" id="MobiDB-lite"/>
    </source>
</evidence>
<feature type="compositionally biased region" description="Low complexity" evidence="1">
    <location>
        <begin position="226"/>
        <end position="236"/>
    </location>
</feature>
<protein>
    <submittedName>
        <fullName evidence="2">Uncharacterized protein</fullName>
    </submittedName>
</protein>
<evidence type="ECO:0000313" key="2">
    <source>
        <dbReference type="EMBL" id="CEM23499.1"/>
    </source>
</evidence>
<feature type="region of interest" description="Disordered" evidence="1">
    <location>
        <begin position="49"/>
        <end position="362"/>
    </location>
</feature>
<sequence length="414" mass="46553">MSVVERFGNFVLLLEALDRFKNIPILHVQKNGQALLAEGRTLAKNLVEAAGGSSTAAPSEKKNPQSPSRRSPADTEGILKKSKTRRSQKLTAGAWARKQANGLLDGSTKKQKTPSGGGGSNNSPLSASQRLQMNVKRERSPHRRSDWRPVRSVPSAPVDLSTQKESVEREDRGQSTFLQVMSEEAEEKEKDREGPSSDAGRPTDQEDIDIYDPSGEETPSFSLVQPVPVMEPMPMMIGRTEAGGKGKAKRRREKQQRKRERQKEVKHRAEINTIRQARGDSHQTNLGASLQGVSAEVQVERRDRVAVQEDRKRKKEERKEWKRQETQRAEINALRQRQSSLLGNQTRATGEKEQWGGFSSNSVPQLRDLRKIREQQHRITSVRLRSSMETGRTQGKRGFDSSAAPPLRKNVQMY</sequence>
<reference evidence="2" key="1">
    <citation type="submission" date="2014-11" db="EMBL/GenBank/DDBJ databases">
        <authorList>
            <person name="Otto D Thomas"/>
            <person name="Naeem Raeece"/>
        </authorList>
    </citation>
    <scope>NUCLEOTIDE SEQUENCE</scope>
</reference>
<accession>A0A0G4G4Z6</accession>
<dbReference type="VEuPathDB" id="CryptoDB:Cvel_4186"/>
<gene>
    <name evidence="2" type="ORF">Cvel_4186</name>
</gene>
<feature type="compositionally biased region" description="Basic and acidic residues" evidence="1">
    <location>
        <begin position="261"/>
        <end position="270"/>
    </location>
</feature>